<evidence type="ECO:0000259" key="2">
    <source>
        <dbReference type="PROSITE" id="PS50937"/>
    </source>
</evidence>
<dbReference type="InterPro" id="IPR047057">
    <property type="entry name" value="MerR_fam"/>
</dbReference>
<keyword evidence="1" id="KW-0238">DNA-binding</keyword>
<dbReference type="NCBIfam" id="TIGR03083">
    <property type="entry name" value="maleylpyruvate isomerase family mycothiol-dependent enzyme"/>
    <property type="match status" value="1"/>
</dbReference>
<dbReference type="Gene3D" id="1.20.120.450">
    <property type="entry name" value="dinb family like domain"/>
    <property type="match status" value="1"/>
</dbReference>
<keyword evidence="4" id="KW-1185">Reference proteome</keyword>
<comment type="caution">
    <text evidence="3">The sequence shown here is derived from an EMBL/GenBank/DDBJ whole genome shotgun (WGS) entry which is preliminary data.</text>
</comment>
<dbReference type="InterPro" id="IPR000551">
    <property type="entry name" value="MerR-type_HTH_dom"/>
</dbReference>
<dbReference type="PRINTS" id="PR00040">
    <property type="entry name" value="HTHMERR"/>
</dbReference>
<feature type="non-terminal residue" evidence="3">
    <location>
        <position position="505"/>
    </location>
</feature>
<dbReference type="InterPro" id="IPR009061">
    <property type="entry name" value="DNA-bd_dom_put_sf"/>
</dbReference>
<dbReference type="AlphaFoldDB" id="A0A2W2GKW8"/>
<dbReference type="Proteomes" id="UP000248544">
    <property type="component" value="Unassembled WGS sequence"/>
</dbReference>
<dbReference type="InterPro" id="IPR034660">
    <property type="entry name" value="DinB/YfiT-like"/>
</dbReference>
<feature type="domain" description="HTH merR-type" evidence="2">
    <location>
        <begin position="8"/>
        <end position="77"/>
    </location>
</feature>
<dbReference type="SUPFAM" id="SSF46955">
    <property type="entry name" value="Putative DNA-binding domain"/>
    <property type="match status" value="1"/>
</dbReference>
<dbReference type="CDD" id="cd00592">
    <property type="entry name" value="HTH_MerR-like"/>
    <property type="match status" value="1"/>
</dbReference>
<dbReference type="InterPro" id="IPR017517">
    <property type="entry name" value="Maleyloyr_isom"/>
</dbReference>
<dbReference type="PROSITE" id="PS50937">
    <property type="entry name" value="HTH_MERR_2"/>
    <property type="match status" value="1"/>
</dbReference>
<dbReference type="GO" id="GO:0003700">
    <property type="term" value="F:DNA-binding transcription factor activity"/>
    <property type="evidence" value="ECO:0007669"/>
    <property type="project" value="InterPro"/>
</dbReference>
<protein>
    <submittedName>
        <fullName evidence="3">TIGR03086 family protein</fullName>
    </submittedName>
</protein>
<name>A0A2W2GKW8_9ACTN</name>
<dbReference type="RefSeq" id="WP_111169891.1">
    <property type="nucleotide sequence ID" value="NZ_POUA01000228.1"/>
</dbReference>
<dbReference type="GO" id="GO:0003677">
    <property type="term" value="F:DNA binding"/>
    <property type="evidence" value="ECO:0007669"/>
    <property type="project" value="UniProtKB-KW"/>
</dbReference>
<evidence type="ECO:0000313" key="3">
    <source>
        <dbReference type="EMBL" id="PZG37930.1"/>
    </source>
</evidence>
<reference evidence="3 4" key="1">
    <citation type="submission" date="2018-01" db="EMBL/GenBank/DDBJ databases">
        <title>Draft genome sequence of Sphaerisporangium sp. 7K107.</title>
        <authorList>
            <person name="Sahin N."/>
            <person name="Saygin H."/>
            <person name="Ay H."/>
        </authorList>
    </citation>
    <scope>NUCLEOTIDE SEQUENCE [LARGE SCALE GENOMIC DNA]</scope>
    <source>
        <strain evidence="3 4">7K107</strain>
    </source>
</reference>
<sequence>MRDEGIRLLSIGELAARTGMSVKLIRHWSDIGVVPPAGRTPSGYRRYTEEAVARLRLARALRDLGMDMAAIRDVVTSQRGLREVAARHADAIEARIRTLRLQQAVLRSVTDRRTDIEELTTMTELARMSAAERTAIVHDFVARTMGDVEPSAYRDGLLAVLPDLPDQPTPEQAAAWIELGELLRDPALGAAMRRIAEYAATIAPEDPGDDQGVGTAERVTDLWTRLAGEAMAAGIAADSPTAAPIVAEIVAAWLPTQGDGGSDGPEARGRLLAQLEAVADPRAERYWQLMCVINGMPVRPSVKAEGEWLMTALRANPEPGAREAGLAEVLETPGALEPAALLKACANVLAEVGALVAAVTPAQMDDPTPCAGWNVRALLNHLTYENLMWTGLAQGVPRADHDADHLGDDQVGAFRAAAAGTLAAFRRPGMLEERYGPAPGWRLVEQVVIEMLVHGWDLARATGAPTDLAPDVAEAMLPAVRAIYGGLPRTPGGSFAPAQEPPGVR</sequence>
<dbReference type="PANTHER" id="PTHR30204">
    <property type="entry name" value="REDOX-CYCLING DRUG-SENSING TRANSCRIPTIONAL ACTIVATOR SOXR"/>
    <property type="match status" value="1"/>
</dbReference>
<dbReference type="InterPro" id="IPR017520">
    <property type="entry name" value="CHP03086"/>
</dbReference>
<dbReference type="Pfam" id="PF11716">
    <property type="entry name" value="MDMPI_N"/>
    <property type="match status" value="1"/>
</dbReference>
<organism evidence="3 4">
    <name type="scientific">Spongiactinospora gelatinilytica</name>
    <dbReference type="NCBI Taxonomy" id="2666298"/>
    <lineage>
        <taxon>Bacteria</taxon>
        <taxon>Bacillati</taxon>
        <taxon>Actinomycetota</taxon>
        <taxon>Actinomycetes</taxon>
        <taxon>Streptosporangiales</taxon>
        <taxon>Streptosporangiaceae</taxon>
        <taxon>Spongiactinospora</taxon>
    </lineage>
</organism>
<dbReference type="Pfam" id="PF13411">
    <property type="entry name" value="MerR_1"/>
    <property type="match status" value="1"/>
</dbReference>
<dbReference type="NCBIfam" id="TIGR03086">
    <property type="entry name" value="TIGR03086 family metal-binding protein"/>
    <property type="match status" value="1"/>
</dbReference>
<dbReference type="SUPFAM" id="SSF109854">
    <property type="entry name" value="DinB/YfiT-like putative metalloenzymes"/>
    <property type="match status" value="1"/>
</dbReference>
<dbReference type="PANTHER" id="PTHR30204:SF93">
    <property type="entry name" value="HTH MERR-TYPE DOMAIN-CONTAINING PROTEIN"/>
    <property type="match status" value="1"/>
</dbReference>
<gene>
    <name evidence="3" type="ORF">C1I98_25080</name>
</gene>
<proteinExistence type="predicted"/>
<accession>A0A2W2GKW8</accession>
<evidence type="ECO:0000256" key="1">
    <source>
        <dbReference type="ARBA" id="ARBA00023125"/>
    </source>
</evidence>
<dbReference type="InterPro" id="IPR024344">
    <property type="entry name" value="MDMPI_metal-binding"/>
</dbReference>
<dbReference type="EMBL" id="POUA01000228">
    <property type="protein sequence ID" value="PZG37930.1"/>
    <property type="molecule type" value="Genomic_DNA"/>
</dbReference>
<evidence type="ECO:0000313" key="4">
    <source>
        <dbReference type="Proteomes" id="UP000248544"/>
    </source>
</evidence>
<dbReference type="Gene3D" id="1.10.1660.10">
    <property type="match status" value="1"/>
</dbReference>
<dbReference type="GO" id="GO:0046872">
    <property type="term" value="F:metal ion binding"/>
    <property type="evidence" value="ECO:0007669"/>
    <property type="project" value="InterPro"/>
</dbReference>
<dbReference type="SMART" id="SM00422">
    <property type="entry name" value="HTH_MERR"/>
    <property type="match status" value="1"/>
</dbReference>